<organism evidence="1 2">
    <name type="scientific">Eubacterium oxidoreducens</name>
    <dbReference type="NCBI Taxonomy" id="1732"/>
    <lineage>
        <taxon>Bacteria</taxon>
        <taxon>Bacillati</taxon>
        <taxon>Bacillota</taxon>
        <taxon>Clostridia</taxon>
        <taxon>Eubacteriales</taxon>
        <taxon>Eubacteriaceae</taxon>
        <taxon>Eubacterium</taxon>
    </lineage>
</organism>
<dbReference type="Proteomes" id="UP000199228">
    <property type="component" value="Unassembled WGS sequence"/>
</dbReference>
<name>A0A1G6B2R7_EUBOX</name>
<evidence type="ECO:0000313" key="1">
    <source>
        <dbReference type="EMBL" id="SDB14981.1"/>
    </source>
</evidence>
<gene>
    <name evidence="1" type="ORF">SAMN02910417_01098</name>
</gene>
<dbReference type="RefSeq" id="WP_090173062.1">
    <property type="nucleotide sequence ID" value="NZ_FMXR01000008.1"/>
</dbReference>
<reference evidence="1 2" key="1">
    <citation type="submission" date="2016-10" db="EMBL/GenBank/DDBJ databases">
        <authorList>
            <person name="de Groot N.N."/>
        </authorList>
    </citation>
    <scope>NUCLEOTIDE SEQUENCE [LARGE SCALE GENOMIC DNA]</scope>
    <source>
        <strain evidence="1 2">DSM 3217</strain>
    </source>
</reference>
<accession>A0A1G6B2R7</accession>
<proteinExistence type="predicted"/>
<sequence length="101" mass="11945">MKKYNVIVTDMKTFEVSVEAKSREKALLEVQFNSSKYLRHLEPIESSLFFNEKEDIGKELERNIDKIILAKDVTELKEAYRLAKIELDKLVKEKMYEICEV</sequence>
<protein>
    <submittedName>
        <fullName evidence="1">Uncharacterized protein</fullName>
    </submittedName>
</protein>
<keyword evidence="2" id="KW-1185">Reference proteome</keyword>
<dbReference type="STRING" id="1732.SAMN02910417_01098"/>
<dbReference type="EMBL" id="FMXR01000008">
    <property type="protein sequence ID" value="SDB14981.1"/>
    <property type="molecule type" value="Genomic_DNA"/>
</dbReference>
<dbReference type="AlphaFoldDB" id="A0A1G6B2R7"/>
<evidence type="ECO:0000313" key="2">
    <source>
        <dbReference type="Proteomes" id="UP000199228"/>
    </source>
</evidence>